<keyword evidence="3" id="KW-1185">Reference proteome</keyword>
<dbReference type="GO" id="GO:0015074">
    <property type="term" value="P:DNA integration"/>
    <property type="evidence" value="ECO:0007669"/>
    <property type="project" value="InterPro"/>
</dbReference>
<proteinExistence type="predicted"/>
<dbReference type="Gene3D" id="1.10.443.10">
    <property type="entry name" value="Intergrase catalytic core"/>
    <property type="match status" value="1"/>
</dbReference>
<comment type="caution">
    <text evidence="2">The sequence shown here is derived from an EMBL/GenBank/DDBJ whole genome shotgun (WGS) entry which is preliminary data.</text>
</comment>
<sequence>MQMFERAGRGFLKAGELESVFRAGLDEELGLAMASRLDGGMTEELDRRPLRVLEATYRIAARLPADADSVPSDLIDELTDGFSAQDRAAVVLMLKSLAPHRSARRDAEHVLHQLSAPVTDRTIGDARVQLLLARAEAQARATFASHPLVVRQGDPFAALLDDDVVAAIRRGSAGGAADTDGAATYSGDPPAPTGSLFLMPDTRRFSEIIEPTIASIRGSGDWNADMEQRRRVIRGFAWISGDKRLCDYGPADAQLFAETLRNLPVDFRWGTATEGAMSRPLEEVLAEIKAMPAKIPRSDRTINRDLTIMARFSRELAKTVWRPRFGKDLIVDFNDFTASIKANPGETDRMPWTEEQLVCAFSSPIYTGGGGCKRRLKADPQGNVWQDAAYWVPLLLAYTFMSREEACGLECEEIVFDVSTPFLLVKANMTKSKDGVTAAGLKRPSRYRAIPLHPEILRLGFEDYVAAIEAEGHKMLFPELYRGDLAKRGGVRFYATTGRYVLDHVDRITPLLRTASGKRADLHSMRTSGGSVLEDSRAKQIHVDDIMGHARKGTGPRNYSKAWFAKGGAAILEKRLALMCEATPNVTAHLARAPLALLPLEERSRTGSSVGCASRKKA</sequence>
<reference evidence="2 3" key="1">
    <citation type="journal article" date="2016" name="Front. Microbiol.">
        <title>Genomic Resource of Rice Seed Associated Bacteria.</title>
        <authorList>
            <person name="Midha S."/>
            <person name="Bansal K."/>
            <person name="Sharma S."/>
            <person name="Kumar N."/>
            <person name="Patil P.P."/>
            <person name="Chaudhry V."/>
            <person name="Patil P.B."/>
        </authorList>
    </citation>
    <scope>NUCLEOTIDE SEQUENCE [LARGE SCALE GENOMIC DNA]</scope>
    <source>
        <strain evidence="2 3">NS334</strain>
    </source>
</reference>
<dbReference type="InterPro" id="IPR013762">
    <property type="entry name" value="Integrase-like_cat_sf"/>
</dbReference>
<dbReference type="GO" id="GO:0003677">
    <property type="term" value="F:DNA binding"/>
    <property type="evidence" value="ECO:0007669"/>
    <property type="project" value="InterPro"/>
</dbReference>
<dbReference type="OrthoDB" id="9784724at2"/>
<dbReference type="PATRIC" id="fig|869719.3.peg.2375"/>
<dbReference type="AlphaFoldDB" id="A0A147HZW8"/>
<evidence type="ECO:0000313" key="3">
    <source>
        <dbReference type="Proteomes" id="UP000074310"/>
    </source>
</evidence>
<dbReference type="Proteomes" id="UP000074310">
    <property type="component" value="Unassembled WGS sequence"/>
</dbReference>
<name>A0A147HZW8_9SPHN</name>
<keyword evidence="1" id="KW-0233">DNA recombination</keyword>
<dbReference type="InterPro" id="IPR011010">
    <property type="entry name" value="DNA_brk_join_enz"/>
</dbReference>
<accession>A0A147HZW8</accession>
<evidence type="ECO:0000313" key="2">
    <source>
        <dbReference type="EMBL" id="KTT70597.1"/>
    </source>
</evidence>
<dbReference type="GO" id="GO:0006310">
    <property type="term" value="P:DNA recombination"/>
    <property type="evidence" value="ECO:0007669"/>
    <property type="project" value="UniProtKB-KW"/>
</dbReference>
<gene>
    <name evidence="2" type="ORF">NS334_11960</name>
</gene>
<dbReference type="EMBL" id="LDTB01000050">
    <property type="protein sequence ID" value="KTT70597.1"/>
    <property type="molecule type" value="Genomic_DNA"/>
</dbReference>
<dbReference type="SUPFAM" id="SSF56349">
    <property type="entry name" value="DNA breaking-rejoining enzymes"/>
    <property type="match status" value="1"/>
</dbReference>
<evidence type="ECO:0008006" key="4">
    <source>
        <dbReference type="Google" id="ProtNLM"/>
    </source>
</evidence>
<protein>
    <recommendedName>
        <fullName evidence="4">Integrase</fullName>
    </recommendedName>
</protein>
<evidence type="ECO:0000256" key="1">
    <source>
        <dbReference type="ARBA" id="ARBA00023172"/>
    </source>
</evidence>
<organism evidence="2 3">
    <name type="scientific">Sphingomonas endophytica</name>
    <dbReference type="NCBI Taxonomy" id="869719"/>
    <lineage>
        <taxon>Bacteria</taxon>
        <taxon>Pseudomonadati</taxon>
        <taxon>Pseudomonadota</taxon>
        <taxon>Alphaproteobacteria</taxon>
        <taxon>Sphingomonadales</taxon>
        <taxon>Sphingomonadaceae</taxon>
        <taxon>Sphingomonas</taxon>
    </lineage>
</organism>